<dbReference type="InterPro" id="IPR000742">
    <property type="entry name" value="EGF"/>
</dbReference>
<dbReference type="PANTHER" id="PTHR24050:SF27">
    <property type="entry name" value="FIBRILLIN-1"/>
    <property type="match status" value="1"/>
</dbReference>
<dbReference type="SMART" id="SM00042">
    <property type="entry name" value="CUB"/>
    <property type="match status" value="4"/>
</dbReference>
<name>A0A9W3BPS4_BIOGL</name>
<comment type="subcellular location">
    <subcellularLocation>
        <location evidence="1">Membrane</location>
        <topology evidence="1">Single-pass type I membrane protein</topology>
    </subcellularLocation>
</comment>
<dbReference type="CDD" id="cd00054">
    <property type="entry name" value="EGF_CA"/>
    <property type="match status" value="7"/>
</dbReference>
<keyword evidence="18" id="KW-1185">Reference proteome</keyword>
<dbReference type="Pfam" id="PF00431">
    <property type="entry name" value="CUB"/>
    <property type="match status" value="5"/>
</dbReference>
<dbReference type="InterPro" id="IPR000152">
    <property type="entry name" value="EGF-type_Asp/Asn_hydroxyl_site"/>
</dbReference>
<feature type="domain" description="CUB" evidence="15">
    <location>
        <begin position="24"/>
        <end position="142"/>
    </location>
</feature>
<dbReference type="RefSeq" id="XP_055901480.1">
    <property type="nucleotide sequence ID" value="XM_056045505.1"/>
</dbReference>
<comment type="caution">
    <text evidence="13">Lacks conserved residue(s) required for the propagation of feature annotation.</text>
</comment>
<dbReference type="PANTHER" id="PTHR24050">
    <property type="entry name" value="PA14 DOMAIN-CONTAINING PROTEIN"/>
    <property type="match status" value="1"/>
</dbReference>
<evidence type="ECO:0000256" key="9">
    <source>
        <dbReference type="ARBA" id="ARBA00023157"/>
    </source>
</evidence>
<dbReference type="FunFam" id="2.60.120.290:FF:000013">
    <property type="entry name" value="Membrane frizzled-related protein"/>
    <property type="match status" value="1"/>
</dbReference>
<dbReference type="SUPFAM" id="SSF57184">
    <property type="entry name" value="Growth factor receptor domain"/>
    <property type="match status" value="5"/>
</dbReference>
<dbReference type="InterPro" id="IPR052235">
    <property type="entry name" value="Nephronectin_domain"/>
</dbReference>
<dbReference type="GO" id="GO:0006897">
    <property type="term" value="P:endocytosis"/>
    <property type="evidence" value="ECO:0007669"/>
    <property type="project" value="UniProtKB-KW"/>
</dbReference>
<evidence type="ECO:0000256" key="8">
    <source>
        <dbReference type="ARBA" id="ARBA00023136"/>
    </source>
</evidence>
<dbReference type="InterPro" id="IPR000859">
    <property type="entry name" value="CUB_dom"/>
</dbReference>
<dbReference type="GO" id="GO:0007160">
    <property type="term" value="P:cell-matrix adhesion"/>
    <property type="evidence" value="ECO:0007669"/>
    <property type="project" value="InterPro"/>
</dbReference>
<feature type="domain" description="EGF-like" evidence="16">
    <location>
        <begin position="1999"/>
        <end position="2044"/>
    </location>
</feature>
<evidence type="ECO:0000256" key="2">
    <source>
        <dbReference type="ARBA" id="ARBA00022536"/>
    </source>
</evidence>
<keyword evidence="7" id="KW-1133">Transmembrane helix</keyword>
<keyword evidence="2 13" id="KW-0245">EGF-like domain</keyword>
<evidence type="ECO:0000256" key="5">
    <source>
        <dbReference type="ARBA" id="ARBA00022729"/>
    </source>
</evidence>
<dbReference type="GeneID" id="106079337"/>
<dbReference type="CDD" id="cd00041">
    <property type="entry name" value="CUB"/>
    <property type="match status" value="5"/>
</dbReference>
<dbReference type="PROSITE" id="PS01187">
    <property type="entry name" value="EGF_CA"/>
    <property type="match status" value="8"/>
</dbReference>
<dbReference type="InterPro" id="IPR009030">
    <property type="entry name" value="Growth_fac_rcpt_cys_sf"/>
</dbReference>
<dbReference type="InterPro" id="IPR018097">
    <property type="entry name" value="EGF_Ca-bd_CS"/>
</dbReference>
<dbReference type="SUPFAM" id="SSF49854">
    <property type="entry name" value="Spermadhesin, CUB domain"/>
    <property type="match status" value="6"/>
</dbReference>
<dbReference type="SUPFAM" id="SSF57196">
    <property type="entry name" value="EGF/Laminin"/>
    <property type="match status" value="2"/>
</dbReference>
<feature type="domain" description="EGF-like" evidence="16">
    <location>
        <begin position="2128"/>
        <end position="2171"/>
    </location>
</feature>
<evidence type="ECO:0000256" key="13">
    <source>
        <dbReference type="PROSITE-ProRule" id="PRU00076"/>
    </source>
</evidence>
<keyword evidence="6" id="KW-0677">Repeat</keyword>
<keyword evidence="10" id="KW-0675">Receptor</keyword>
<dbReference type="SMART" id="SM00216">
    <property type="entry name" value="VWD"/>
    <property type="match status" value="1"/>
</dbReference>
<dbReference type="Gene3D" id="2.10.25.10">
    <property type="entry name" value="Laminin"/>
    <property type="match status" value="15"/>
</dbReference>
<dbReference type="FunFam" id="2.10.25.10:FF:000005">
    <property type="entry name" value="Fibrillin 2"/>
    <property type="match status" value="1"/>
</dbReference>
<feature type="domain" description="CUB" evidence="15">
    <location>
        <begin position="2340"/>
        <end position="2449"/>
    </location>
</feature>
<evidence type="ECO:0000259" key="15">
    <source>
        <dbReference type="PROSITE" id="PS01180"/>
    </source>
</evidence>
<feature type="domain" description="EGF-like" evidence="16">
    <location>
        <begin position="2215"/>
        <end position="2253"/>
    </location>
</feature>
<dbReference type="PRINTS" id="PR00011">
    <property type="entry name" value="EGFLAMININ"/>
</dbReference>
<dbReference type="SMART" id="SM00179">
    <property type="entry name" value="EGF_CA"/>
    <property type="match status" value="14"/>
</dbReference>
<evidence type="ECO:0000256" key="1">
    <source>
        <dbReference type="ARBA" id="ARBA00004479"/>
    </source>
</evidence>
<feature type="chain" id="PRO_5040979725" evidence="14">
    <location>
        <begin position="21"/>
        <end position="2606"/>
    </location>
</feature>
<evidence type="ECO:0000256" key="12">
    <source>
        <dbReference type="PROSITE-ProRule" id="PRU00059"/>
    </source>
</evidence>
<dbReference type="InterPro" id="IPR049883">
    <property type="entry name" value="NOTCH1_EGF-like"/>
</dbReference>
<dbReference type="PROSITE" id="PS50026">
    <property type="entry name" value="EGF_3"/>
    <property type="match status" value="6"/>
</dbReference>
<feature type="disulfide bond" evidence="13">
    <location>
        <begin position="2012"/>
        <end position="2029"/>
    </location>
</feature>
<dbReference type="GO" id="GO:0016020">
    <property type="term" value="C:membrane"/>
    <property type="evidence" value="ECO:0007669"/>
    <property type="project" value="UniProtKB-SubCell"/>
</dbReference>
<gene>
    <name evidence="19" type="primary">LOC106079337</name>
</gene>
<feature type="disulfide bond" evidence="12">
    <location>
        <begin position="463"/>
        <end position="490"/>
    </location>
</feature>
<keyword evidence="9 13" id="KW-1015">Disulfide bond</keyword>
<evidence type="ECO:0000313" key="18">
    <source>
        <dbReference type="Proteomes" id="UP001165740"/>
    </source>
</evidence>
<sequence length="2606" mass="289678">MGLCHCTLLILLASLGRSLCQTACGGDIRDKTGIISSPNFPSSYPDYSNCRWTLHAPENQFLYIRFLHVDLAASYNNECADYVSVFDGDTYMSPIIIQLCGYKTPEEVAALRFRSTGKNLHIYFYSDYSQHNSGFDAQFAIQDCQPFTFGNETCNKQCICAQSNTRHCNSINGTCICKQGWTGPDCSIDIDECRSDVVEACPDNYQLCVNTPGTFTCQCKPGMVMNSTGQCEVASSSRCSVKTCSHVCAKLPSGTEQCYCPMDMHLIGNQCKDCDHLSFGENCRLGCNCSASNTERCYAPTGDCKCKPGWGGSTCSDDINECSLAIQRCVGNTTCINTIGSYYCAACNNVITATSGVIVSQNHPNNYPNNLNCSWLIISPNKQATISLRFSEIDLQYWYDVVSIFDGTNTAAPRIAVFNSGENQKNVFIRSTQSNVFILFETDSNGIGTGFSGTFQVEETPGCGQVISNVTGSLTLQKRPPLSPGSVFFCYLSFVDQQSELYTVKLQSLELGRSLDCNNGYLKVYNLTRGSRLDYYDYQKYCYNNIPSLIRSDGREMLIIYFLNESGAEPKFNATYLKTDCNLKYGDKCQSDCHCNRSYTNHCNNLNGHCDCSYGMKGTDCSQDINECTELSNTCTAPTECRNMFHSYECDLNKTQIHGQFDCISNNIYVYGYYYYNVFIKGPPNNVVSLSVSDFNMTYPYSSTKCVYYMDVYDGMDRNSRLIGHYCESKIPKLLRTTQNVMLIIIENTSGRNMCHAEYQIEPCAPFMYGPACSRTCPCLKENTLTCDNLYGVCHCKPGWTGKDCSTDLDECLYVRNCTQNSECTNTPGSYQCLCVDGYEKDTSGRLCTPSMQCPEQDRNRCSHACVLVAGQPQCRCPPNLVLDETEQLNCLAPFFSPFGEVIHFAQGDKHSKLPLNVKVPFGFNKVVTSVFISKQGVVLFDNSQHVNLSIHEATLHDIKLAAPLWSQFDLERGNVSYYFIERCRLDNTQRALTQTEVQMVERARKSVTEKNSFYDFEVKTLLVLTWQDLQLPQENAKFTFQAVYISGYEKQILQGQPVSLEKETGHIIFIYHKGKDHWTSTAPAAIGFTTGDMENDITKLNPNVLSVLGSSQFDLNVPGVMVFNVGYADGPEQKCGQYLCQYSAFKDSDLYRDEMNELYKCPCSSERLGFQWDLYETRGDIDCYAIKQGVKNRFLPSNSRNKLCCYPRPSLCDSSHATRFTSYLQNDPNGGHVLIADPWLTSANRREALNNLEAHKSCCLHSSSQMCHQFYQLFPDMECSVQVTFVSPFALGDPHITTLDGLTYAMNGWGEYILLAVPSKQFVLQARTGRVVSNKGQLLNATVFTAFAARQSTEASFQVELSLSNTTMNIYVDGQDVTNEFYKSRAYRMSSNSISVSREVKCQNNTEKNSVKVKFSSGVVFEVTVGVKSLDIMMQVDLSLKNQTTGLMGNFNGKISDEFQLPDGRVLSVNSSERDIFTHFVSQYSINTSTTVFIYEAGEGNKDYQHPEFIPMFLDELDPNNLTAARNYCGTDNFPCIYDFIATDNPYFALNTKETKKESVNLVKRLENKIPEIQDFRSPTYQDKQWLVTKGKINNLQVVAVDGDGDALTFIVESSLNTLTISNNGLITYTPFDIPEHSLKIKVMDTNGGYSATHMVPLSYCSGCSSHGICTNSSTLLTKETGVGVLKCHCYPAFIGEHCESEFDACSLSPCQGGRTCTDLTADQQGNKTIGYTCGPCPTGFNLGTEDNCLDINECNGTSVCDQLCTNTYGSYRCSCRDGFRQDPVYINKCIDINECDERTALCQQGCVNTEGNYTCTCSDGYHLHSDGLHCILNFDKVAACKVCQQMCTVNQTKVTCSCNTGYKTNPSDATKCIDVDECTEGNTPCSQVCSNIEGHYKCSCYSGYEINADGLTCTACKIPHYGSNCNSTCNCGLNGHCDPVRGCVCQKGWTGEQCNIDVNECNDIGACPSGQLCRNTVGSYQCLCQDGYRMIKGACQDIDECSDIQVTFRCNSELGETCVNTMGSYMCQCRPGFYRNQFLVCEDINECESHIDGCEQVCENTPGSFNCKCHPGYYKSTDRKHCINVKDICKNKNMTCSHNCTVDENGSPYCFCPRGFDLIGSTRCQDINECASTTLNLCLYKEGCRNTEGGFTCSCQAGQRLDNDLRTCIDCEGETWGINCANECSCGINADHCDLKSGCVCKSGFQGDHCDEDIDECISNNMHCPSNEICVNTPGSAECQCQNGFTRQNGICTDVDECQDRNLHVCFQNCTNTLGSYTCSCYVGYTLDAVSNDCIAVSTSVIHCDSATKCEDHLQCSNDKCLCYNGLLPDPNGNCIDCNRVLTASTGTIMSSNYPLTYPYDSKCTWTITSNNVNSIISLRFQDYEVEGCPYDYVELFDGDSSSAKQLDSLCYSVPEVIKSSGNSMHIVFTSDNSNNKKGFLATYAIEDFCKQKRCSHTCKVTSTNPWTETCTCPEWMTLDSSGEHCYVTNACNSTIQSHSGYIVSPNYPHTYPDSTSCFWRIEGGINSRVTLSFSDFSFESNDQCTYDYMSVHDGDNEAAPLLSRYCSHTIPPTVVSTNNYMYIVFHSDASVSNKGFKAFFNLV</sequence>
<evidence type="ECO:0000256" key="11">
    <source>
        <dbReference type="ARBA" id="ARBA00023180"/>
    </source>
</evidence>
<feature type="domain" description="VWFD" evidence="17">
    <location>
        <begin position="1287"/>
        <end position="1493"/>
    </location>
</feature>
<dbReference type="FunFam" id="2.60.120.290:FF:000005">
    <property type="entry name" value="Procollagen C-endopeptidase enhancer 1"/>
    <property type="match status" value="2"/>
</dbReference>
<reference evidence="19" key="1">
    <citation type="submission" date="2025-08" db="UniProtKB">
        <authorList>
            <consortium name="RefSeq"/>
        </authorList>
    </citation>
    <scope>IDENTIFICATION</scope>
</reference>
<feature type="domain" description="EGF-like" evidence="16">
    <location>
        <begin position="2045"/>
        <end position="2085"/>
    </location>
</feature>
<dbReference type="PROSITE" id="PS01180">
    <property type="entry name" value="CUB"/>
    <property type="match status" value="5"/>
</dbReference>
<dbReference type="OrthoDB" id="6051552at2759"/>
<dbReference type="InterPro" id="IPR001881">
    <property type="entry name" value="EGF-like_Ca-bd_dom"/>
</dbReference>
<dbReference type="InterPro" id="IPR001846">
    <property type="entry name" value="VWF_type-D"/>
</dbReference>
<keyword evidence="5 14" id="KW-0732">Signal</keyword>
<dbReference type="PROSITE" id="PS00010">
    <property type="entry name" value="ASX_HYDROXYL"/>
    <property type="match status" value="9"/>
</dbReference>
<dbReference type="FunFam" id="2.10.25.10:FF:000009">
    <property type="entry name" value="Low-density lipoprotein receptor isoform 1"/>
    <property type="match status" value="1"/>
</dbReference>
<evidence type="ECO:0000256" key="3">
    <source>
        <dbReference type="ARBA" id="ARBA00022583"/>
    </source>
</evidence>
<dbReference type="GO" id="GO:0005509">
    <property type="term" value="F:calcium ion binding"/>
    <property type="evidence" value="ECO:0007669"/>
    <property type="project" value="InterPro"/>
</dbReference>
<keyword evidence="3" id="KW-0254">Endocytosis</keyword>
<feature type="domain" description="CUB" evidence="15">
    <location>
        <begin position="347"/>
        <end position="458"/>
    </location>
</feature>
<dbReference type="SMART" id="SM00181">
    <property type="entry name" value="EGF"/>
    <property type="match status" value="24"/>
</dbReference>
<feature type="domain" description="EGF-like" evidence="16">
    <location>
        <begin position="1959"/>
        <end position="1998"/>
    </location>
</feature>
<feature type="domain" description="EGF-like" evidence="16">
    <location>
        <begin position="808"/>
        <end position="845"/>
    </location>
</feature>
<evidence type="ECO:0000259" key="17">
    <source>
        <dbReference type="PROSITE" id="PS51233"/>
    </source>
</evidence>
<dbReference type="PROSITE" id="PS01186">
    <property type="entry name" value="EGF_2"/>
    <property type="match status" value="7"/>
</dbReference>
<keyword evidence="8" id="KW-0472">Membrane</keyword>
<keyword evidence="4" id="KW-0812">Transmembrane</keyword>
<evidence type="ECO:0000256" key="10">
    <source>
        <dbReference type="ARBA" id="ARBA00023170"/>
    </source>
</evidence>
<evidence type="ECO:0000259" key="16">
    <source>
        <dbReference type="PROSITE" id="PS50026"/>
    </source>
</evidence>
<organism evidence="18 19">
    <name type="scientific">Biomphalaria glabrata</name>
    <name type="common">Bloodfluke planorb</name>
    <name type="synonym">Freshwater snail</name>
    <dbReference type="NCBI Taxonomy" id="6526"/>
    <lineage>
        <taxon>Eukaryota</taxon>
        <taxon>Metazoa</taxon>
        <taxon>Spiralia</taxon>
        <taxon>Lophotrochozoa</taxon>
        <taxon>Mollusca</taxon>
        <taxon>Gastropoda</taxon>
        <taxon>Heterobranchia</taxon>
        <taxon>Euthyneura</taxon>
        <taxon>Panpulmonata</taxon>
        <taxon>Hygrophila</taxon>
        <taxon>Lymnaeoidea</taxon>
        <taxon>Planorbidae</taxon>
        <taxon>Biomphalaria</taxon>
    </lineage>
</organism>
<evidence type="ECO:0000256" key="14">
    <source>
        <dbReference type="SAM" id="SignalP"/>
    </source>
</evidence>
<dbReference type="InterPro" id="IPR035914">
    <property type="entry name" value="Sperma_CUB_dom_sf"/>
</dbReference>
<protein>
    <submittedName>
        <fullName evidence="19">Uncharacterized protein LOC106079337</fullName>
    </submittedName>
</protein>
<evidence type="ECO:0000256" key="7">
    <source>
        <dbReference type="ARBA" id="ARBA00022989"/>
    </source>
</evidence>
<dbReference type="Proteomes" id="UP001165740">
    <property type="component" value="Chromosome 11"/>
</dbReference>
<accession>A0A9W3BPS4</accession>
<proteinExistence type="predicted"/>
<dbReference type="PROSITE" id="PS51233">
    <property type="entry name" value="VWFD"/>
    <property type="match status" value="1"/>
</dbReference>
<dbReference type="PROSITE" id="PS00022">
    <property type="entry name" value="EGF_1"/>
    <property type="match status" value="1"/>
</dbReference>
<feature type="domain" description="CUB" evidence="15">
    <location>
        <begin position="463"/>
        <end position="579"/>
    </location>
</feature>
<dbReference type="Gene3D" id="2.60.120.290">
    <property type="entry name" value="Spermadhesin, CUB domain"/>
    <property type="match status" value="6"/>
</dbReference>
<dbReference type="FunFam" id="2.10.25.10:FF:000038">
    <property type="entry name" value="Fibrillin 2"/>
    <property type="match status" value="1"/>
</dbReference>
<keyword evidence="11" id="KW-0325">Glycoprotein</keyword>
<evidence type="ECO:0000256" key="4">
    <source>
        <dbReference type="ARBA" id="ARBA00022692"/>
    </source>
</evidence>
<evidence type="ECO:0000313" key="19">
    <source>
        <dbReference type="RefSeq" id="XP_055901480.1"/>
    </source>
</evidence>
<evidence type="ECO:0000256" key="6">
    <source>
        <dbReference type="ARBA" id="ARBA00022737"/>
    </source>
</evidence>
<feature type="domain" description="CUB" evidence="15">
    <location>
        <begin position="2494"/>
        <end position="2606"/>
    </location>
</feature>
<dbReference type="Pfam" id="PF07645">
    <property type="entry name" value="EGF_CA"/>
    <property type="match status" value="11"/>
</dbReference>
<feature type="signal peptide" evidence="14">
    <location>
        <begin position="1"/>
        <end position="20"/>
    </location>
</feature>